<name>A0A417YT79_9BACI</name>
<comment type="induction">
    <text evidence="4">Expressed only in the forespore compartment of sporulating cells.</text>
</comment>
<comment type="caution">
    <text evidence="5">The sequence shown here is derived from an EMBL/GenBank/DDBJ whole genome shotgun (WGS) entry which is preliminary data.</text>
</comment>
<dbReference type="GO" id="GO:0030436">
    <property type="term" value="P:asexual sporulation"/>
    <property type="evidence" value="ECO:0007669"/>
    <property type="project" value="UniProtKB-UniRule"/>
</dbReference>
<dbReference type="InterPro" id="IPR012610">
    <property type="entry name" value="SASP_SspH"/>
</dbReference>
<keyword evidence="3 4" id="KW-0749">Sporulation</keyword>
<evidence type="ECO:0000256" key="3">
    <source>
        <dbReference type="ARBA" id="ARBA00022969"/>
    </source>
</evidence>
<protein>
    <recommendedName>
        <fullName evidence="4">Small, acid-soluble spore protein H</fullName>
        <shortName evidence="4">SASP H</shortName>
    </recommendedName>
</protein>
<comment type="similarity">
    <text evidence="2 4">Belongs to the SspH family.</text>
</comment>
<dbReference type="GO" id="GO:0030435">
    <property type="term" value="P:sporulation resulting in formation of a cellular spore"/>
    <property type="evidence" value="ECO:0007669"/>
    <property type="project" value="UniProtKB-KW"/>
</dbReference>
<proteinExistence type="evidence at transcript level"/>
<dbReference type="NCBIfam" id="TIGR02861">
    <property type="entry name" value="SASP_H"/>
    <property type="match status" value="1"/>
</dbReference>
<gene>
    <name evidence="4" type="primary">sspH</name>
    <name evidence="5" type="ORF">D1B31_11770</name>
</gene>
<evidence type="ECO:0000256" key="2">
    <source>
        <dbReference type="ARBA" id="ARBA00006573"/>
    </source>
</evidence>
<sequence>MNVGRAKEILESAENIVVTYEGSRVMIQHVDESEKTARVFWRENPEQEETVPVMNLIEEETLR</sequence>
<dbReference type="OrthoDB" id="1683648at2"/>
<organism evidence="5 6">
    <name type="scientific">Neobacillus notoginsengisoli</name>
    <dbReference type="NCBI Taxonomy" id="1578198"/>
    <lineage>
        <taxon>Bacteria</taxon>
        <taxon>Bacillati</taxon>
        <taxon>Bacillota</taxon>
        <taxon>Bacilli</taxon>
        <taxon>Bacillales</taxon>
        <taxon>Bacillaceae</taxon>
        <taxon>Neobacillus</taxon>
    </lineage>
</organism>
<reference evidence="5 6" key="1">
    <citation type="journal article" date="2017" name="Int. J. Syst. Evol. Microbiol.">
        <title>Bacillus notoginsengisoli sp. nov., a novel bacterium isolated from the rhizosphere of Panax notoginseng.</title>
        <authorList>
            <person name="Zhang M.Y."/>
            <person name="Cheng J."/>
            <person name="Cai Y."/>
            <person name="Zhang T.Y."/>
            <person name="Wu Y.Y."/>
            <person name="Manikprabhu D."/>
            <person name="Li W.J."/>
            <person name="Zhang Y.X."/>
        </authorList>
    </citation>
    <scope>NUCLEOTIDE SEQUENCE [LARGE SCALE GENOMIC DNA]</scope>
    <source>
        <strain evidence="5 6">JCM 30743</strain>
    </source>
</reference>
<dbReference type="Pfam" id="PF08141">
    <property type="entry name" value="SspH"/>
    <property type="match status" value="1"/>
</dbReference>
<keyword evidence="6" id="KW-1185">Reference proteome</keyword>
<accession>A0A417YT79</accession>
<dbReference type="RefSeq" id="WP_118920991.1">
    <property type="nucleotide sequence ID" value="NZ_QWEG01000007.1"/>
</dbReference>
<comment type="subcellular location">
    <subcellularLocation>
        <location evidence="1 4">Spore core</location>
    </subcellularLocation>
</comment>
<dbReference type="GO" id="GO:0042601">
    <property type="term" value="C:endospore-forming forespore"/>
    <property type="evidence" value="ECO:0007669"/>
    <property type="project" value="InterPro"/>
</dbReference>
<dbReference type="Proteomes" id="UP000284416">
    <property type="component" value="Unassembled WGS sequence"/>
</dbReference>
<evidence type="ECO:0000256" key="1">
    <source>
        <dbReference type="ARBA" id="ARBA00004288"/>
    </source>
</evidence>
<dbReference type="AlphaFoldDB" id="A0A417YT79"/>
<evidence type="ECO:0000313" key="6">
    <source>
        <dbReference type="Proteomes" id="UP000284416"/>
    </source>
</evidence>
<dbReference type="EMBL" id="QWEG01000007">
    <property type="protein sequence ID" value="RHW40230.1"/>
    <property type="molecule type" value="Genomic_DNA"/>
</dbReference>
<evidence type="ECO:0000256" key="4">
    <source>
        <dbReference type="HAMAP-Rule" id="MF_00667"/>
    </source>
</evidence>
<dbReference type="HAMAP" id="MF_00667">
    <property type="entry name" value="SspH"/>
    <property type="match status" value="1"/>
</dbReference>
<evidence type="ECO:0000313" key="5">
    <source>
        <dbReference type="EMBL" id="RHW40230.1"/>
    </source>
</evidence>